<dbReference type="InterPro" id="IPR035990">
    <property type="entry name" value="TIM_sf"/>
</dbReference>
<dbReference type="GO" id="GO:0005829">
    <property type="term" value="C:cytosol"/>
    <property type="evidence" value="ECO:0007669"/>
    <property type="project" value="TreeGrafter"/>
</dbReference>
<comment type="subcellular location">
    <subcellularLocation>
        <location evidence="8 9">Cytoplasm</location>
    </subcellularLocation>
</comment>
<dbReference type="SUPFAM" id="SSF51351">
    <property type="entry name" value="Triosephosphate isomerase (TIM)"/>
    <property type="match status" value="1"/>
</dbReference>
<evidence type="ECO:0000256" key="3">
    <source>
        <dbReference type="ARBA" id="ARBA00007422"/>
    </source>
</evidence>
<comment type="subunit">
    <text evidence="8 9">Homodimer.</text>
</comment>
<comment type="pathway">
    <text evidence="1 8 9">Carbohydrate degradation; glycolysis; D-glyceraldehyde 3-phosphate from glycerone phosphate: step 1/1.</text>
</comment>
<dbReference type="EC" id="5.3.1.1" evidence="8 9"/>
<keyword evidence="7 8" id="KW-0413">Isomerase</keyword>
<dbReference type="InterPro" id="IPR020861">
    <property type="entry name" value="Triosephosphate_isomerase_AS"/>
</dbReference>
<dbReference type="RefSeq" id="WP_087105738.1">
    <property type="nucleotide sequence ID" value="NZ_CBCSCN010000012.1"/>
</dbReference>
<comment type="pathway">
    <text evidence="2">Carbohydrate metabolism; erythritol degradation.</text>
</comment>
<dbReference type="InterPro" id="IPR013785">
    <property type="entry name" value="Aldolase_TIM"/>
</dbReference>
<dbReference type="GO" id="GO:0019563">
    <property type="term" value="P:glycerol catabolic process"/>
    <property type="evidence" value="ECO:0007669"/>
    <property type="project" value="TreeGrafter"/>
</dbReference>
<evidence type="ECO:0000256" key="4">
    <source>
        <dbReference type="ARBA" id="ARBA00022432"/>
    </source>
</evidence>
<dbReference type="PANTHER" id="PTHR21139">
    <property type="entry name" value="TRIOSEPHOSPHATE ISOMERASE"/>
    <property type="match status" value="1"/>
</dbReference>
<evidence type="ECO:0000313" key="10">
    <source>
        <dbReference type="EMBL" id="SMA31635.1"/>
    </source>
</evidence>
<evidence type="ECO:0000256" key="7">
    <source>
        <dbReference type="ARBA" id="ARBA00023235"/>
    </source>
</evidence>
<keyword evidence="6 8" id="KW-0324">Glycolysis</keyword>
<evidence type="ECO:0000256" key="5">
    <source>
        <dbReference type="ARBA" id="ARBA00022490"/>
    </source>
</evidence>
<name>A0A1X7ADU5_9GAMM</name>
<dbReference type="GO" id="GO:0046166">
    <property type="term" value="P:glyceraldehyde-3-phosphate biosynthetic process"/>
    <property type="evidence" value="ECO:0007669"/>
    <property type="project" value="TreeGrafter"/>
</dbReference>
<dbReference type="PROSITE" id="PS51440">
    <property type="entry name" value="TIM_2"/>
    <property type="match status" value="1"/>
</dbReference>
<comment type="similarity">
    <text evidence="3 8 9">Belongs to the triosephosphate isomerase family.</text>
</comment>
<dbReference type="FunFam" id="3.20.20.70:FF:000016">
    <property type="entry name" value="Triosephosphate isomerase"/>
    <property type="match status" value="1"/>
</dbReference>
<evidence type="ECO:0000256" key="2">
    <source>
        <dbReference type="ARBA" id="ARBA00004939"/>
    </source>
</evidence>
<evidence type="ECO:0000256" key="8">
    <source>
        <dbReference type="HAMAP-Rule" id="MF_00147"/>
    </source>
</evidence>
<comment type="catalytic activity">
    <reaction evidence="8 9">
        <text>D-glyceraldehyde 3-phosphate = dihydroxyacetone phosphate</text>
        <dbReference type="Rhea" id="RHEA:18585"/>
        <dbReference type="ChEBI" id="CHEBI:57642"/>
        <dbReference type="ChEBI" id="CHEBI:59776"/>
        <dbReference type="EC" id="5.3.1.1"/>
    </reaction>
</comment>
<keyword evidence="11" id="KW-1185">Reference proteome</keyword>
<evidence type="ECO:0000256" key="1">
    <source>
        <dbReference type="ARBA" id="ARBA00004680"/>
    </source>
</evidence>
<dbReference type="UniPathway" id="UPA00138"/>
<evidence type="ECO:0000256" key="6">
    <source>
        <dbReference type="ARBA" id="ARBA00023152"/>
    </source>
</evidence>
<feature type="active site" description="Proton acceptor" evidence="8">
    <location>
        <position position="169"/>
    </location>
</feature>
<feature type="binding site" evidence="8">
    <location>
        <position position="214"/>
    </location>
    <ligand>
        <name>substrate</name>
    </ligand>
</feature>
<keyword evidence="5 8" id="KW-0963">Cytoplasm</keyword>
<dbReference type="AlphaFoldDB" id="A0A1X7ADU5"/>
<dbReference type="PANTHER" id="PTHR21139:SF42">
    <property type="entry name" value="TRIOSEPHOSPHATE ISOMERASE"/>
    <property type="match status" value="1"/>
</dbReference>
<proteinExistence type="inferred from homology"/>
<dbReference type="NCBIfam" id="TIGR00419">
    <property type="entry name" value="tim"/>
    <property type="match status" value="1"/>
</dbReference>
<comment type="function">
    <text evidence="8">Involved in the gluconeogenesis. Catalyzes stereospecifically the conversion of dihydroxyacetone phosphate (DHAP) to D-glyceraldehyde-3-phosphate (G3P).</text>
</comment>
<organism evidence="10 11">
    <name type="scientific">Parendozoicomonas haliclonae</name>
    <dbReference type="NCBI Taxonomy" id="1960125"/>
    <lineage>
        <taxon>Bacteria</taxon>
        <taxon>Pseudomonadati</taxon>
        <taxon>Pseudomonadota</taxon>
        <taxon>Gammaproteobacteria</taxon>
        <taxon>Oceanospirillales</taxon>
        <taxon>Endozoicomonadaceae</taxon>
        <taxon>Parendozoicomonas</taxon>
    </lineage>
</organism>
<dbReference type="Pfam" id="PF00121">
    <property type="entry name" value="TIM"/>
    <property type="match status" value="1"/>
</dbReference>
<comment type="pathway">
    <text evidence="8 9">Carbohydrate biosynthesis; gluconeogenesis.</text>
</comment>
<gene>
    <name evidence="8 10" type="primary">tpiA</name>
    <name evidence="10" type="ORF">EHSB41UT_00040</name>
</gene>
<dbReference type="Proteomes" id="UP000196573">
    <property type="component" value="Unassembled WGS sequence"/>
</dbReference>
<dbReference type="PROSITE" id="PS00171">
    <property type="entry name" value="TIM_1"/>
    <property type="match status" value="1"/>
</dbReference>
<feature type="binding site" evidence="8">
    <location>
        <begin position="235"/>
        <end position="236"/>
    </location>
    <ligand>
        <name>substrate</name>
    </ligand>
</feature>
<dbReference type="CDD" id="cd00311">
    <property type="entry name" value="TIM"/>
    <property type="match status" value="1"/>
</dbReference>
<dbReference type="InterPro" id="IPR000652">
    <property type="entry name" value="Triosephosphate_isomerase"/>
</dbReference>
<protein>
    <recommendedName>
        <fullName evidence="8 9">Triosephosphate isomerase</fullName>
        <shortName evidence="8">TIM</shortName>
        <shortName evidence="8">TPI</shortName>
        <ecNumber evidence="8 9">5.3.1.1</ecNumber>
    </recommendedName>
    <alternativeName>
        <fullName evidence="8">Triose-phosphate isomerase</fullName>
    </alternativeName>
</protein>
<dbReference type="HAMAP" id="MF_00147_B">
    <property type="entry name" value="TIM_B"/>
    <property type="match status" value="1"/>
</dbReference>
<dbReference type="GO" id="GO:0006096">
    <property type="term" value="P:glycolytic process"/>
    <property type="evidence" value="ECO:0007669"/>
    <property type="project" value="UniProtKB-UniRule"/>
</dbReference>
<feature type="binding site" evidence="8">
    <location>
        <begin position="9"/>
        <end position="11"/>
    </location>
    <ligand>
        <name>substrate</name>
    </ligand>
</feature>
<dbReference type="EMBL" id="FWPT01000001">
    <property type="protein sequence ID" value="SMA31635.1"/>
    <property type="molecule type" value="Genomic_DNA"/>
</dbReference>
<accession>A0A1X7ADU5</accession>
<dbReference type="UniPathway" id="UPA00109">
    <property type="reaction ID" value="UER00189"/>
</dbReference>
<dbReference type="OrthoDB" id="9809429at2"/>
<reference evidence="10 11" key="1">
    <citation type="submission" date="2017-03" db="EMBL/GenBank/DDBJ databases">
        <authorList>
            <person name="Afonso C.L."/>
            <person name="Miller P.J."/>
            <person name="Scott M.A."/>
            <person name="Spackman E."/>
            <person name="Goraichik I."/>
            <person name="Dimitrov K.M."/>
            <person name="Suarez D.L."/>
            <person name="Swayne D.E."/>
        </authorList>
    </citation>
    <scope>NUCLEOTIDE SEQUENCE [LARGE SCALE GENOMIC DNA]</scope>
    <source>
        <strain evidence="10">SB41UT1</strain>
    </source>
</reference>
<feature type="active site" description="Electrophile" evidence="8">
    <location>
        <position position="97"/>
    </location>
</feature>
<keyword evidence="4 8" id="KW-0312">Gluconeogenesis</keyword>
<dbReference type="GO" id="GO:0004807">
    <property type="term" value="F:triose-phosphate isomerase activity"/>
    <property type="evidence" value="ECO:0007669"/>
    <property type="project" value="UniProtKB-UniRule"/>
</dbReference>
<dbReference type="Gene3D" id="3.20.20.70">
    <property type="entry name" value="Aldolase class I"/>
    <property type="match status" value="1"/>
</dbReference>
<feature type="binding site" evidence="8">
    <location>
        <position position="175"/>
    </location>
    <ligand>
        <name>substrate</name>
    </ligand>
</feature>
<sequence>MRKPLVAGNWKMNGSRESVSALVDGLKAGLATEDGLAVDVAVFPSAIFVEQVGNVLASTNISWGLQNICTEEEGAYTGETSVAMAKDFACKLVLVGHSERRALYGETDADVVAKVQRAGLAGLIPVLCVGESLEERESGRTMDVVAQQVQAVLKGASPESLAQLVIAYEPVWAIGTGLTATPEQAQEVHAAIRELLAEHDADMAARTRILYGGSVKGANAAEIFAGADVDGGLVGGASLDVQDFLTICGAAG</sequence>
<evidence type="ECO:0000256" key="9">
    <source>
        <dbReference type="RuleBase" id="RU363013"/>
    </source>
</evidence>
<dbReference type="GO" id="GO:0006094">
    <property type="term" value="P:gluconeogenesis"/>
    <property type="evidence" value="ECO:0007669"/>
    <property type="project" value="UniProtKB-UniRule"/>
</dbReference>
<evidence type="ECO:0000313" key="11">
    <source>
        <dbReference type="Proteomes" id="UP000196573"/>
    </source>
</evidence>
<dbReference type="InterPro" id="IPR022896">
    <property type="entry name" value="TrioseP_Isoase_bac/euk"/>
</dbReference>